<reference evidence="1 2" key="1">
    <citation type="submission" date="2020-01" db="EMBL/GenBank/DDBJ databases">
        <title>Insect and environment-associated Actinomycetes.</title>
        <authorList>
            <person name="Currrie C."/>
            <person name="Chevrette M."/>
            <person name="Carlson C."/>
            <person name="Stubbendieck R."/>
            <person name="Wendt-Pienkowski E."/>
        </authorList>
    </citation>
    <scope>NUCLEOTIDE SEQUENCE [LARGE SCALE GENOMIC DNA]</scope>
    <source>
        <strain evidence="1 2">SID11342</strain>
    </source>
</reference>
<gene>
    <name evidence="1" type="ORF">G3I29_21440</name>
</gene>
<organism evidence="1 2">
    <name type="scientific">Streptomyces halstedii</name>
    <dbReference type="NCBI Taxonomy" id="1944"/>
    <lineage>
        <taxon>Bacteria</taxon>
        <taxon>Bacillati</taxon>
        <taxon>Actinomycetota</taxon>
        <taxon>Actinomycetes</taxon>
        <taxon>Kitasatosporales</taxon>
        <taxon>Streptomycetaceae</taxon>
        <taxon>Streptomyces</taxon>
    </lineage>
</organism>
<dbReference type="AlphaFoldDB" id="A0A6N9U352"/>
<dbReference type="InterPro" id="IPR026286">
    <property type="entry name" value="MaiA/AMDase"/>
</dbReference>
<evidence type="ECO:0000313" key="2">
    <source>
        <dbReference type="Proteomes" id="UP000471293"/>
    </source>
</evidence>
<comment type="caution">
    <text evidence="1">The sequence shown here is derived from an EMBL/GenBank/DDBJ whole genome shotgun (WGS) entry which is preliminary data.</text>
</comment>
<dbReference type="Proteomes" id="UP000471293">
    <property type="component" value="Unassembled WGS sequence"/>
</dbReference>
<dbReference type="Pfam" id="PF17645">
    <property type="entry name" value="Amdase"/>
    <property type="match status" value="1"/>
</dbReference>
<dbReference type="PANTHER" id="PTHR40267">
    <property type="entry name" value="BLR3294 PROTEIN"/>
    <property type="match status" value="1"/>
</dbReference>
<dbReference type="EMBL" id="JAAGLQ010000461">
    <property type="protein sequence ID" value="NEA18027.1"/>
    <property type="molecule type" value="Genomic_DNA"/>
</dbReference>
<name>A0A6N9U352_STRHA</name>
<proteinExistence type="predicted"/>
<protein>
    <submittedName>
        <fullName evidence="1">Decarboxylase</fullName>
    </submittedName>
</protein>
<dbReference type="InterPro" id="IPR053714">
    <property type="entry name" value="Iso_Racemase_Enz_sf"/>
</dbReference>
<dbReference type="PANTHER" id="PTHR40267:SF1">
    <property type="entry name" value="BLR3294 PROTEIN"/>
    <property type="match status" value="1"/>
</dbReference>
<accession>A0A6N9U352</accession>
<dbReference type="Gene3D" id="3.40.50.12500">
    <property type="match status" value="1"/>
</dbReference>
<sequence>MTTVGLLYPGHAAEDDFPRIEVMIDSDIRLPLFHTVTDGDSRGVEALRAAGEPERLAAGVEELRMAGAEALIWATTGGSFVRGWDGAHDQVAALARTAGLPASSTSFAFAHAVRELGATRVAVAATYTEDVAPLFAEFLEAADLEVITTESAGVATADEAAACDAERVKELVVAADHPDAQVVLIPDNALRTAAYIPELEERLGKPVLTANQVAVWEGLRLADRRVWAPTLGTLFATREPPPGIDEHRGIEVRE</sequence>
<dbReference type="PIRSF" id="PIRSF015736">
    <property type="entry name" value="MI"/>
    <property type="match status" value="1"/>
</dbReference>
<dbReference type="RefSeq" id="WP_103493186.1">
    <property type="nucleotide sequence ID" value="NZ_JAAGLQ010000461.1"/>
</dbReference>
<evidence type="ECO:0000313" key="1">
    <source>
        <dbReference type="EMBL" id="NEA18027.1"/>
    </source>
</evidence>